<dbReference type="Pfam" id="PF01081">
    <property type="entry name" value="Aldolase"/>
    <property type="match status" value="1"/>
</dbReference>
<dbReference type="PANTHER" id="PTHR30246">
    <property type="entry name" value="2-KETO-3-DEOXY-6-PHOSPHOGLUCONATE ALDOLASE"/>
    <property type="match status" value="1"/>
</dbReference>
<dbReference type="InterPro" id="IPR031338">
    <property type="entry name" value="KDPG/KHG_AS_2"/>
</dbReference>
<evidence type="ECO:0000256" key="5">
    <source>
        <dbReference type="ARBA" id="ARBA00023277"/>
    </source>
</evidence>
<name>A0A645BJF5_9ZZZZ</name>
<organism evidence="6">
    <name type="scientific">bioreactor metagenome</name>
    <dbReference type="NCBI Taxonomy" id="1076179"/>
    <lineage>
        <taxon>unclassified sequences</taxon>
        <taxon>metagenomes</taxon>
        <taxon>ecological metagenomes</taxon>
    </lineage>
</organism>
<evidence type="ECO:0000256" key="3">
    <source>
        <dbReference type="ARBA" id="ARBA00011233"/>
    </source>
</evidence>
<keyword evidence="5" id="KW-0119">Carbohydrate metabolism</keyword>
<comment type="subunit">
    <text evidence="3">Homotrimer.</text>
</comment>
<comment type="caution">
    <text evidence="6">The sequence shown here is derived from an EMBL/GenBank/DDBJ whole genome shotgun (WGS) entry which is preliminary data.</text>
</comment>
<dbReference type="InterPro" id="IPR000887">
    <property type="entry name" value="Aldlse_KDPG_KHG"/>
</dbReference>
<protein>
    <submittedName>
        <fullName evidence="6">Putative KHG/KDPG aldolase</fullName>
    </submittedName>
</protein>
<dbReference type="PANTHER" id="PTHR30246:SF1">
    <property type="entry name" value="2-DEHYDRO-3-DEOXY-6-PHOSPHOGALACTONATE ALDOLASE-RELATED"/>
    <property type="match status" value="1"/>
</dbReference>
<dbReference type="Gene3D" id="3.20.20.70">
    <property type="entry name" value="Aldolase class I"/>
    <property type="match status" value="1"/>
</dbReference>
<dbReference type="EMBL" id="VSSQ01018568">
    <property type="protein sequence ID" value="MPM61874.1"/>
    <property type="molecule type" value="Genomic_DNA"/>
</dbReference>
<evidence type="ECO:0000256" key="1">
    <source>
        <dbReference type="ARBA" id="ARBA00004761"/>
    </source>
</evidence>
<dbReference type="GO" id="GO:0016829">
    <property type="term" value="F:lyase activity"/>
    <property type="evidence" value="ECO:0007669"/>
    <property type="project" value="UniProtKB-KW"/>
</dbReference>
<dbReference type="CDD" id="cd00452">
    <property type="entry name" value="KDPG_aldolase"/>
    <property type="match status" value="1"/>
</dbReference>
<dbReference type="InterPro" id="IPR013785">
    <property type="entry name" value="Aldolase_TIM"/>
</dbReference>
<evidence type="ECO:0000256" key="2">
    <source>
        <dbReference type="ARBA" id="ARBA00006906"/>
    </source>
</evidence>
<comment type="similarity">
    <text evidence="2">Belongs to the KHG/KDPG aldolase family.</text>
</comment>
<dbReference type="PROSITE" id="PS00160">
    <property type="entry name" value="ALDOLASE_KDPG_KHG_2"/>
    <property type="match status" value="1"/>
</dbReference>
<dbReference type="SUPFAM" id="SSF51569">
    <property type="entry name" value="Aldolase"/>
    <property type="match status" value="1"/>
</dbReference>
<dbReference type="AlphaFoldDB" id="A0A645BJF5"/>
<evidence type="ECO:0000256" key="4">
    <source>
        <dbReference type="ARBA" id="ARBA00023239"/>
    </source>
</evidence>
<comment type="pathway">
    <text evidence="1">Carbohydrate acid metabolism.</text>
</comment>
<reference evidence="6" key="1">
    <citation type="submission" date="2019-08" db="EMBL/GenBank/DDBJ databases">
        <authorList>
            <person name="Kucharzyk K."/>
            <person name="Murdoch R.W."/>
            <person name="Higgins S."/>
            <person name="Loffler F."/>
        </authorList>
    </citation>
    <scope>NUCLEOTIDE SEQUENCE</scope>
</reference>
<sequence>MAPGFNPIVVRAAVESHFPFAPGICTPSEAEQAMELGCRFLKFFPAEAAGGTAMLKSLIAPYRHLGVRFMPTGGVTTANVREYLAIREVAAVGGTWLGKADDIAAGNWDKIRDTVKQAVALKEGK</sequence>
<gene>
    <name evidence="6" type="primary">eda_12</name>
    <name evidence="6" type="ORF">SDC9_108737</name>
</gene>
<keyword evidence="4" id="KW-0456">Lyase</keyword>
<evidence type="ECO:0000313" key="6">
    <source>
        <dbReference type="EMBL" id="MPM61874.1"/>
    </source>
</evidence>
<proteinExistence type="inferred from homology"/>
<accession>A0A645BJF5</accession>